<dbReference type="RefSeq" id="WP_345253951.1">
    <property type="nucleotide sequence ID" value="NZ_BAABGY010000004.1"/>
</dbReference>
<gene>
    <name evidence="1" type="ORF">GCM10023184_10440</name>
</gene>
<proteinExistence type="predicted"/>
<dbReference type="Proteomes" id="UP001501725">
    <property type="component" value="Unassembled WGS sequence"/>
</dbReference>
<evidence type="ECO:0000313" key="2">
    <source>
        <dbReference type="Proteomes" id="UP001501725"/>
    </source>
</evidence>
<keyword evidence="2" id="KW-1185">Reference proteome</keyword>
<accession>A0ABP8GFR1</accession>
<dbReference type="EMBL" id="BAABGY010000004">
    <property type="protein sequence ID" value="GAA4323549.1"/>
    <property type="molecule type" value="Genomic_DNA"/>
</dbReference>
<comment type="caution">
    <text evidence="1">The sequence shown here is derived from an EMBL/GenBank/DDBJ whole genome shotgun (WGS) entry which is preliminary data.</text>
</comment>
<reference evidence="2" key="1">
    <citation type="journal article" date="2019" name="Int. J. Syst. Evol. Microbiol.">
        <title>The Global Catalogue of Microorganisms (GCM) 10K type strain sequencing project: providing services to taxonomists for standard genome sequencing and annotation.</title>
        <authorList>
            <consortium name="The Broad Institute Genomics Platform"/>
            <consortium name="The Broad Institute Genome Sequencing Center for Infectious Disease"/>
            <person name="Wu L."/>
            <person name="Ma J."/>
        </authorList>
    </citation>
    <scope>NUCLEOTIDE SEQUENCE [LARGE SCALE GENOMIC DNA]</scope>
    <source>
        <strain evidence="2">JCM 17919</strain>
    </source>
</reference>
<protein>
    <submittedName>
        <fullName evidence="1">Uncharacterized protein</fullName>
    </submittedName>
</protein>
<name>A0ABP8GFR1_9BACT</name>
<organism evidence="1 2">
    <name type="scientific">Flaviaesturariibacter amylovorans</name>
    <dbReference type="NCBI Taxonomy" id="1084520"/>
    <lineage>
        <taxon>Bacteria</taxon>
        <taxon>Pseudomonadati</taxon>
        <taxon>Bacteroidota</taxon>
        <taxon>Chitinophagia</taxon>
        <taxon>Chitinophagales</taxon>
        <taxon>Chitinophagaceae</taxon>
        <taxon>Flaviaestuariibacter</taxon>
    </lineage>
</organism>
<evidence type="ECO:0000313" key="1">
    <source>
        <dbReference type="EMBL" id="GAA4323549.1"/>
    </source>
</evidence>
<sequence length="74" mass="8847">MQEYTIDVTQVEEWQTIRDIDSLETMFQRAKSTIVNGERVLLVRSDRQGNQAQFDELTTLEDLERYRASVFRYL</sequence>